<dbReference type="InterPro" id="IPR036390">
    <property type="entry name" value="WH_DNA-bd_sf"/>
</dbReference>
<dbReference type="EMBL" id="BSFE01000001">
    <property type="protein sequence ID" value="GLK50824.1"/>
    <property type="molecule type" value="Genomic_DNA"/>
</dbReference>
<keyword evidence="6" id="KW-1185">Reference proteome</keyword>
<evidence type="ECO:0000256" key="1">
    <source>
        <dbReference type="ARBA" id="ARBA00011046"/>
    </source>
</evidence>
<gene>
    <name evidence="5" type="ORF">GCM10017621_03320</name>
</gene>
<evidence type="ECO:0000256" key="2">
    <source>
        <dbReference type="ARBA" id="ARBA00023015"/>
    </source>
</evidence>
<evidence type="ECO:0000256" key="3">
    <source>
        <dbReference type="ARBA" id="ARBA00023125"/>
    </source>
</evidence>
<evidence type="ECO:0000256" key="4">
    <source>
        <dbReference type="ARBA" id="ARBA00023163"/>
    </source>
</evidence>
<proteinExistence type="inferred from homology"/>
<name>A0A9W6IJU3_9PROT</name>
<dbReference type="Pfam" id="PF03965">
    <property type="entry name" value="Penicillinase_R"/>
    <property type="match status" value="1"/>
</dbReference>
<evidence type="ECO:0000313" key="5">
    <source>
        <dbReference type="EMBL" id="GLK50824.1"/>
    </source>
</evidence>
<accession>A0A9W6IJU3</accession>
<dbReference type="GO" id="GO:0003677">
    <property type="term" value="F:DNA binding"/>
    <property type="evidence" value="ECO:0007669"/>
    <property type="project" value="UniProtKB-KW"/>
</dbReference>
<sequence>MARPASPQLTDAEQRIMAVLWDRDEASVREITDVLAPDHGLAYTTVLTTVRIMADKGYVGFRKDGRAHIYHALLSREGAQASALGSLVKSLFGGSAQSLAQHLVKDDQLTLEDIEALRAEVLRKSGGEGEP</sequence>
<dbReference type="AlphaFoldDB" id="A0A9W6IJU3"/>
<dbReference type="RefSeq" id="WP_271185221.1">
    <property type="nucleotide sequence ID" value="NZ_BSFE01000001.1"/>
</dbReference>
<protein>
    <submittedName>
        <fullName evidence="5">MarR family transcriptional regulator</fullName>
    </submittedName>
</protein>
<dbReference type="Proteomes" id="UP001143486">
    <property type="component" value="Unassembled WGS sequence"/>
</dbReference>
<dbReference type="InterPro" id="IPR005650">
    <property type="entry name" value="BlaI_family"/>
</dbReference>
<keyword evidence="2" id="KW-0805">Transcription regulation</keyword>
<comment type="similarity">
    <text evidence="1">Belongs to the BlaI transcriptional regulatory family.</text>
</comment>
<dbReference type="InterPro" id="IPR036388">
    <property type="entry name" value="WH-like_DNA-bd_sf"/>
</dbReference>
<dbReference type="Gene3D" id="1.10.4040.10">
    <property type="entry name" value="Penicillinase repressor domain"/>
    <property type="match status" value="1"/>
</dbReference>
<keyword evidence="3" id="KW-0238">DNA-binding</keyword>
<evidence type="ECO:0000313" key="6">
    <source>
        <dbReference type="Proteomes" id="UP001143486"/>
    </source>
</evidence>
<dbReference type="PIRSF" id="PIRSF019455">
    <property type="entry name" value="CopR_AtkY"/>
    <property type="match status" value="1"/>
</dbReference>
<dbReference type="Gene3D" id="1.10.10.10">
    <property type="entry name" value="Winged helix-like DNA-binding domain superfamily/Winged helix DNA-binding domain"/>
    <property type="match status" value="1"/>
</dbReference>
<reference evidence="5" key="2">
    <citation type="submission" date="2023-01" db="EMBL/GenBank/DDBJ databases">
        <authorList>
            <person name="Sun Q."/>
            <person name="Evtushenko L."/>
        </authorList>
    </citation>
    <scope>NUCLEOTIDE SEQUENCE</scope>
    <source>
        <strain evidence="5">VKM B-1513</strain>
    </source>
</reference>
<dbReference type="SUPFAM" id="SSF46785">
    <property type="entry name" value="Winged helix' DNA-binding domain"/>
    <property type="match status" value="1"/>
</dbReference>
<reference evidence="5" key="1">
    <citation type="journal article" date="2014" name="Int. J. Syst. Evol. Microbiol.">
        <title>Complete genome sequence of Corynebacterium casei LMG S-19264T (=DSM 44701T), isolated from a smear-ripened cheese.</title>
        <authorList>
            <consortium name="US DOE Joint Genome Institute (JGI-PGF)"/>
            <person name="Walter F."/>
            <person name="Albersmeier A."/>
            <person name="Kalinowski J."/>
            <person name="Ruckert C."/>
        </authorList>
    </citation>
    <scope>NUCLEOTIDE SEQUENCE</scope>
    <source>
        <strain evidence="5">VKM B-1513</strain>
    </source>
</reference>
<comment type="caution">
    <text evidence="5">The sequence shown here is derived from an EMBL/GenBank/DDBJ whole genome shotgun (WGS) entry which is preliminary data.</text>
</comment>
<organism evidence="5 6">
    <name type="scientific">Maricaulis virginensis</name>
    <dbReference type="NCBI Taxonomy" id="144022"/>
    <lineage>
        <taxon>Bacteria</taxon>
        <taxon>Pseudomonadati</taxon>
        <taxon>Pseudomonadota</taxon>
        <taxon>Alphaproteobacteria</taxon>
        <taxon>Maricaulales</taxon>
        <taxon>Maricaulaceae</taxon>
        <taxon>Maricaulis</taxon>
    </lineage>
</organism>
<keyword evidence="4" id="KW-0804">Transcription</keyword>
<dbReference type="GO" id="GO:0045892">
    <property type="term" value="P:negative regulation of DNA-templated transcription"/>
    <property type="evidence" value="ECO:0007669"/>
    <property type="project" value="InterPro"/>
</dbReference>